<dbReference type="GO" id="GO:0016324">
    <property type="term" value="C:apical plasma membrane"/>
    <property type="evidence" value="ECO:0007669"/>
    <property type="project" value="UniProtKB-SubCell"/>
</dbReference>
<dbReference type="GO" id="GO:0051620">
    <property type="term" value="P:norepinephrine uptake"/>
    <property type="evidence" value="ECO:0007669"/>
    <property type="project" value="UniProtKB-ARBA"/>
</dbReference>
<evidence type="ECO:0000256" key="5">
    <source>
        <dbReference type="ARBA" id="ARBA00022989"/>
    </source>
</evidence>
<dbReference type="InterPro" id="IPR002259">
    <property type="entry name" value="Eqnu_transpt"/>
</dbReference>
<evidence type="ECO:0000313" key="21">
    <source>
        <dbReference type="RefSeq" id="XP_026898108.1"/>
    </source>
</evidence>
<evidence type="ECO:0000256" key="18">
    <source>
        <dbReference type="SAM" id="MobiDB-lite"/>
    </source>
</evidence>
<dbReference type="Proteomes" id="UP001652583">
    <property type="component" value="Chromosome E3"/>
</dbReference>
<evidence type="ECO:0000256" key="12">
    <source>
        <dbReference type="ARBA" id="ARBA00036998"/>
    </source>
</evidence>
<sequence length="533" mass="57524">MGSVGSQRLKEPSPAGTPDRAVVTSFGFDGCQLEEEVAVRTAGGQDGGPGGAPVFTDSAVGEPVPDDRYHAIYFAMLLAGVGFLLPYNSFITDVDYLHHKYPGTSIVFDMSLTYILVALVAVLLNNVLVERLNLHTRITAGYLLALGPLLFISICDVWLQLFSHDQAYAINLAAVGTVALGCTVQQSSFYGYTGMLPKRYTQGVMTGESTAGVMVSLSRILTKLLLPDERASTLIFFLVSAGLELLCFLLHLLVRRSRFVLYHTARPRDSRPGCRAGYRVHHDVAAGDVHFEHQGPGLANSGSPKDSPAHEVTSHGGGSYTRFDVPQLGVARSWPSFRALLLHRYAVARAIWADMLSIAVTYFITLCLFPGLESEVRHCVLGEWLPILIMAVFNLSDFVGKILAALPVDWRGTHLLACSCLRVVFIPLFILCVYPSGTPALRHPAWPCVFSLLMGISNGYFGSVPMILAAGKVSPKQRELAGPVSSAGNTMTVSYMTGLTLGSAVAYCTYSLTRDAYSTCFRPSANTSAPAGL</sequence>
<feature type="transmembrane region" description="Helical" evidence="19">
    <location>
        <begin position="449"/>
        <end position="470"/>
    </location>
</feature>
<evidence type="ECO:0000256" key="17">
    <source>
        <dbReference type="ARBA" id="ARBA00081066"/>
    </source>
</evidence>
<dbReference type="FunFam" id="1.20.1250.20:FF:000255">
    <property type="entry name" value="Solute carrier family 29 member 4"/>
    <property type="match status" value="1"/>
</dbReference>
<comment type="catalytic activity">
    <reaction evidence="7">
        <text>(R)-adrenaline(out) = (R)-adrenaline(in)</text>
        <dbReference type="Rhea" id="RHEA:73875"/>
        <dbReference type="ChEBI" id="CHEBI:71406"/>
    </reaction>
</comment>
<feature type="transmembrane region" description="Helical" evidence="19">
    <location>
        <begin position="415"/>
        <end position="437"/>
    </location>
</feature>
<comment type="similarity">
    <text evidence="2">Belongs to the SLC29A/ENT transporter (TC 2.A.57) family.</text>
</comment>
<evidence type="ECO:0000256" key="11">
    <source>
        <dbReference type="ARBA" id="ARBA00036845"/>
    </source>
</evidence>
<dbReference type="PANTHER" id="PTHR10332">
    <property type="entry name" value="EQUILIBRATIVE NUCLEOSIDE TRANSPORTER"/>
    <property type="match status" value="1"/>
</dbReference>
<dbReference type="PRINTS" id="PR01130">
    <property type="entry name" value="DERENTRNSPRT"/>
</dbReference>
<feature type="region of interest" description="Disordered" evidence="18">
    <location>
        <begin position="297"/>
        <end position="318"/>
    </location>
</feature>
<comment type="subcellular location">
    <subcellularLocation>
        <location evidence="1">Apical cell membrane</location>
        <topology evidence="1">Multi-pass membrane protein</topology>
    </subcellularLocation>
</comment>
<dbReference type="KEGG" id="aju:106984490"/>
<evidence type="ECO:0000313" key="22">
    <source>
        <dbReference type="RefSeq" id="XP_053069236.1"/>
    </source>
</evidence>
<comment type="catalytic activity">
    <reaction evidence="12">
        <text>tyramine(in) = tyramine(out)</text>
        <dbReference type="Rhea" id="RHEA:74783"/>
        <dbReference type="ChEBI" id="CHEBI:327995"/>
    </reaction>
</comment>
<comment type="catalytic activity">
    <reaction evidence="11">
        <text>(R)-noradrenaline(out) = (R)-noradrenaline(in)</text>
        <dbReference type="Rhea" id="RHEA:73871"/>
        <dbReference type="ChEBI" id="CHEBI:72587"/>
    </reaction>
</comment>
<evidence type="ECO:0000313" key="20">
    <source>
        <dbReference type="Proteomes" id="UP001652583"/>
    </source>
</evidence>
<keyword evidence="5 19" id="KW-1133">Transmembrane helix</keyword>
<evidence type="ECO:0000256" key="19">
    <source>
        <dbReference type="SAM" id="Phobius"/>
    </source>
</evidence>
<name>A0A6J1Y003_ACIJB</name>
<comment type="catalytic activity">
    <reaction evidence="8">
        <text>serotonin(out) = serotonin(in)</text>
        <dbReference type="Rhea" id="RHEA:73867"/>
        <dbReference type="ChEBI" id="CHEBI:350546"/>
    </reaction>
</comment>
<feature type="transmembrane region" description="Helical" evidence="19">
    <location>
        <begin position="111"/>
        <end position="129"/>
    </location>
</feature>
<comment type="catalytic activity">
    <reaction evidence="10">
        <text>guanidine(out) = guanidine(in)</text>
        <dbReference type="Rhea" id="RHEA:73883"/>
        <dbReference type="ChEBI" id="CHEBI:30087"/>
    </reaction>
</comment>
<evidence type="ECO:0000256" key="14">
    <source>
        <dbReference type="ARBA" id="ARBA00051479"/>
    </source>
</evidence>
<dbReference type="GO" id="GO:0042908">
    <property type="term" value="P:xenobiotic transport"/>
    <property type="evidence" value="ECO:0007669"/>
    <property type="project" value="UniProtKB-ARBA"/>
</dbReference>
<dbReference type="GO" id="GO:0016323">
    <property type="term" value="C:basolateral plasma membrane"/>
    <property type="evidence" value="ECO:0007669"/>
    <property type="project" value="UniProtKB-ARBA"/>
</dbReference>
<evidence type="ECO:0000256" key="9">
    <source>
        <dbReference type="ARBA" id="ARBA00036483"/>
    </source>
</evidence>
<dbReference type="RefSeq" id="XP_026898108.1">
    <property type="nucleotide sequence ID" value="XM_027042307.1"/>
</dbReference>
<dbReference type="GO" id="GO:0032238">
    <property type="term" value="P:adenosine transport"/>
    <property type="evidence" value="ECO:0007669"/>
    <property type="project" value="UniProtKB-ARBA"/>
</dbReference>
<feature type="transmembrane region" description="Helical" evidence="19">
    <location>
        <begin position="351"/>
        <end position="372"/>
    </location>
</feature>
<evidence type="ECO:0000256" key="8">
    <source>
        <dbReference type="ARBA" id="ARBA00036470"/>
    </source>
</evidence>
<protein>
    <recommendedName>
        <fullName evidence="15">Equilibrative nucleoside transporter 4</fullName>
    </recommendedName>
    <alternativeName>
        <fullName evidence="16">Plasma membrane monoamine transporter</fullName>
    </alternativeName>
    <alternativeName>
        <fullName evidence="17">Solute carrier family 29 member 4</fullName>
    </alternativeName>
</protein>
<keyword evidence="4 19" id="KW-0812">Transmembrane</keyword>
<dbReference type="AlphaFoldDB" id="A0A6J1Y003"/>
<reference evidence="21" key="1">
    <citation type="submission" date="2025-04" db="UniProtKB">
        <authorList>
            <consortium name="RefSeq"/>
        </authorList>
    </citation>
    <scope>IDENTIFICATION</scope>
    <source>
        <tissue evidence="21 22">Blood</tissue>
    </source>
</reference>
<dbReference type="GO" id="GO:0005337">
    <property type="term" value="F:nucleoside transmembrane transporter activity"/>
    <property type="evidence" value="ECO:0007669"/>
    <property type="project" value="InterPro"/>
</dbReference>
<dbReference type="GeneID" id="106984490"/>
<keyword evidence="6 19" id="KW-0472">Membrane</keyword>
<dbReference type="GO" id="GO:0051610">
    <property type="term" value="P:serotonin uptake"/>
    <property type="evidence" value="ECO:0007669"/>
    <property type="project" value="UniProtKB-ARBA"/>
</dbReference>
<dbReference type="SUPFAM" id="SSF103473">
    <property type="entry name" value="MFS general substrate transporter"/>
    <property type="match status" value="1"/>
</dbReference>
<evidence type="ECO:0000256" key="7">
    <source>
        <dbReference type="ARBA" id="ARBA00035897"/>
    </source>
</evidence>
<evidence type="ECO:0000256" key="6">
    <source>
        <dbReference type="ARBA" id="ARBA00023136"/>
    </source>
</evidence>
<comment type="catalytic activity">
    <reaction evidence="14">
        <text>adenosine(in) = adenosine(out)</text>
        <dbReference type="Rhea" id="RHEA:75343"/>
        <dbReference type="ChEBI" id="CHEBI:16335"/>
    </reaction>
    <physiologicalReaction direction="left-to-right" evidence="14">
        <dbReference type="Rhea" id="RHEA:75344"/>
    </physiologicalReaction>
    <physiologicalReaction direction="right-to-left" evidence="14">
        <dbReference type="Rhea" id="RHEA:75345"/>
    </physiologicalReaction>
</comment>
<evidence type="ECO:0000256" key="15">
    <source>
        <dbReference type="ARBA" id="ARBA00069649"/>
    </source>
</evidence>
<feature type="transmembrane region" description="Helical" evidence="19">
    <location>
        <begin position="141"/>
        <end position="162"/>
    </location>
</feature>
<organism evidence="20 21">
    <name type="scientific">Acinonyx jubatus</name>
    <name type="common">Cheetah</name>
    <dbReference type="NCBI Taxonomy" id="32536"/>
    <lineage>
        <taxon>Eukaryota</taxon>
        <taxon>Metazoa</taxon>
        <taxon>Chordata</taxon>
        <taxon>Craniata</taxon>
        <taxon>Vertebrata</taxon>
        <taxon>Euteleostomi</taxon>
        <taxon>Mammalia</taxon>
        <taxon>Eutheria</taxon>
        <taxon>Laurasiatheria</taxon>
        <taxon>Carnivora</taxon>
        <taxon>Feliformia</taxon>
        <taxon>Felidae</taxon>
        <taxon>Felinae</taxon>
        <taxon>Acinonyx</taxon>
    </lineage>
</organism>
<evidence type="ECO:0000256" key="13">
    <source>
        <dbReference type="ARBA" id="ARBA00037001"/>
    </source>
</evidence>
<evidence type="ECO:0000256" key="4">
    <source>
        <dbReference type="ARBA" id="ARBA00022692"/>
    </source>
</evidence>
<dbReference type="Pfam" id="PF01733">
    <property type="entry name" value="Nucleoside_tran"/>
    <property type="match status" value="1"/>
</dbReference>
<dbReference type="GO" id="GO:0090494">
    <property type="term" value="P:dopamine uptake"/>
    <property type="evidence" value="ECO:0007669"/>
    <property type="project" value="UniProtKB-ARBA"/>
</dbReference>
<dbReference type="GO" id="GO:0008504">
    <property type="term" value="F:monoamine transmembrane transporter activity"/>
    <property type="evidence" value="ECO:0007669"/>
    <property type="project" value="TreeGrafter"/>
</dbReference>
<proteinExistence type="inferred from homology"/>
<comment type="catalytic activity">
    <reaction evidence="13">
        <text>histamine(out) = histamine(in)</text>
        <dbReference type="Rhea" id="RHEA:73879"/>
        <dbReference type="ChEBI" id="CHEBI:58432"/>
    </reaction>
</comment>
<keyword evidence="3" id="KW-0813">Transport</keyword>
<dbReference type="GO" id="GO:0005326">
    <property type="term" value="F:neurotransmitter transmembrane transporter activity"/>
    <property type="evidence" value="ECO:0007669"/>
    <property type="project" value="UniProtKB-ARBA"/>
</dbReference>
<accession>A0A6J1Y003</accession>
<keyword evidence="20" id="KW-1185">Reference proteome</keyword>
<evidence type="ECO:0000256" key="2">
    <source>
        <dbReference type="ARBA" id="ARBA00007965"/>
    </source>
</evidence>
<dbReference type="PIRSF" id="PIRSF016379">
    <property type="entry name" value="ENT"/>
    <property type="match status" value="1"/>
</dbReference>
<evidence type="ECO:0000256" key="1">
    <source>
        <dbReference type="ARBA" id="ARBA00004424"/>
    </source>
</evidence>
<dbReference type="CTD" id="222962"/>
<feature type="transmembrane region" description="Helical" evidence="19">
    <location>
        <begin position="234"/>
        <end position="254"/>
    </location>
</feature>
<feature type="region of interest" description="Disordered" evidence="18">
    <location>
        <begin position="1"/>
        <end position="20"/>
    </location>
</feature>
<dbReference type="RefSeq" id="XP_053069236.1">
    <property type="nucleotide sequence ID" value="XM_053213261.1"/>
</dbReference>
<evidence type="ECO:0000256" key="3">
    <source>
        <dbReference type="ARBA" id="ARBA00022448"/>
    </source>
</evidence>
<gene>
    <name evidence="21 22" type="primary">SLC29A4</name>
</gene>
<dbReference type="InterPro" id="IPR036259">
    <property type="entry name" value="MFS_trans_sf"/>
</dbReference>
<dbReference type="PANTHER" id="PTHR10332:SF10">
    <property type="entry name" value="EQUILIBRATIVE NUCLEOSIDE TRANSPORTER 4"/>
    <property type="match status" value="1"/>
</dbReference>
<dbReference type="GO" id="GO:0098793">
    <property type="term" value="C:presynapse"/>
    <property type="evidence" value="ECO:0007669"/>
    <property type="project" value="GOC"/>
</dbReference>
<evidence type="ECO:0000256" key="10">
    <source>
        <dbReference type="ARBA" id="ARBA00036754"/>
    </source>
</evidence>
<feature type="transmembrane region" description="Helical" evidence="19">
    <location>
        <begin position="71"/>
        <end position="91"/>
    </location>
</feature>
<evidence type="ECO:0000256" key="16">
    <source>
        <dbReference type="ARBA" id="ARBA00078904"/>
    </source>
</evidence>
<comment type="catalytic activity">
    <reaction evidence="9">
        <text>dopamine(out) = dopamine(in)</text>
        <dbReference type="Rhea" id="RHEA:73863"/>
        <dbReference type="ChEBI" id="CHEBI:59905"/>
    </reaction>
</comment>